<name>A0A2N5SKV3_9BASI</name>
<organism evidence="1 2">
    <name type="scientific">Puccinia coronata f. sp. avenae</name>
    <dbReference type="NCBI Taxonomy" id="200324"/>
    <lineage>
        <taxon>Eukaryota</taxon>
        <taxon>Fungi</taxon>
        <taxon>Dikarya</taxon>
        <taxon>Basidiomycota</taxon>
        <taxon>Pucciniomycotina</taxon>
        <taxon>Pucciniomycetes</taxon>
        <taxon>Pucciniales</taxon>
        <taxon>Pucciniaceae</taxon>
        <taxon>Puccinia</taxon>
    </lineage>
</organism>
<proteinExistence type="predicted"/>
<dbReference type="AlphaFoldDB" id="A0A2N5SKV3"/>
<reference evidence="1 2" key="1">
    <citation type="submission" date="2017-11" db="EMBL/GenBank/DDBJ databases">
        <title>De novo assembly and phasing of dikaryotic genomes from two isolates of Puccinia coronata f. sp. avenae, the causal agent of oat crown rust.</title>
        <authorList>
            <person name="Miller M.E."/>
            <person name="Zhang Y."/>
            <person name="Omidvar V."/>
            <person name="Sperschneider J."/>
            <person name="Schwessinger B."/>
            <person name="Raley C."/>
            <person name="Palmer J.M."/>
            <person name="Garnica D."/>
            <person name="Upadhyaya N."/>
            <person name="Rathjen J."/>
            <person name="Taylor J.M."/>
            <person name="Park R.F."/>
            <person name="Dodds P.N."/>
            <person name="Hirsch C.D."/>
            <person name="Kianian S.F."/>
            <person name="Figueroa M."/>
        </authorList>
    </citation>
    <scope>NUCLEOTIDE SEQUENCE [LARGE SCALE GENOMIC DNA]</scope>
    <source>
        <strain evidence="1">12SD80</strain>
    </source>
</reference>
<comment type="caution">
    <text evidence="1">The sequence shown here is derived from an EMBL/GenBank/DDBJ whole genome shotgun (WGS) entry which is preliminary data.</text>
</comment>
<protein>
    <submittedName>
        <fullName evidence="1">Uncharacterized protein</fullName>
    </submittedName>
</protein>
<evidence type="ECO:0000313" key="2">
    <source>
        <dbReference type="Proteomes" id="UP000235392"/>
    </source>
</evidence>
<dbReference type="EMBL" id="PGCI01000838">
    <property type="protein sequence ID" value="PLW13870.1"/>
    <property type="molecule type" value="Genomic_DNA"/>
</dbReference>
<gene>
    <name evidence="1" type="ORF">PCASD_19701</name>
</gene>
<dbReference type="Proteomes" id="UP000235392">
    <property type="component" value="Unassembled WGS sequence"/>
</dbReference>
<sequence length="304" mass="35509">MATPLANAHDEEASITTIHKASTNQHLDPHLLPLNVDLCKFRTVELVEEMVQSGWEERAEKSHRLFEWNNDCIVDLIRFIGRLYNTHLDLILHTDASSLESAYTERYESLRREYTRWYYVRLNGMLTEYTQLIKAWVIIQKDFQTAENNVQDNMITRLARGMDSTIFFLLKNAMDDHREIHLFPLVTALGTTHPSKRLARGIFSLLEATRAEYNARKQVSGPNCLHKWQALMSHKMLEEVRYDQLFREQETRHRALVEDIESKIEELDGEIFDTKEEGRTHQHYMRKISKLLYAPASAASNSSS</sequence>
<evidence type="ECO:0000313" key="1">
    <source>
        <dbReference type="EMBL" id="PLW13870.1"/>
    </source>
</evidence>
<accession>A0A2N5SKV3</accession>